<feature type="domain" description="CCHC-type" evidence="1">
    <location>
        <begin position="16"/>
        <end position="32"/>
    </location>
</feature>
<evidence type="ECO:0000313" key="3">
    <source>
        <dbReference type="Proteomes" id="UP000238479"/>
    </source>
</evidence>
<keyword evidence="3" id="KW-1185">Reference proteome</keyword>
<dbReference type="InterPro" id="IPR036875">
    <property type="entry name" value="Znf_CCHC_sf"/>
</dbReference>
<dbReference type="Proteomes" id="UP000238479">
    <property type="component" value="Chromosome 7"/>
</dbReference>
<protein>
    <submittedName>
        <fullName evidence="2">Putative transcription factor interactor and regulator CCHC(Zn) family</fullName>
    </submittedName>
</protein>
<evidence type="ECO:0000313" key="2">
    <source>
        <dbReference type="EMBL" id="PRQ19705.1"/>
    </source>
</evidence>
<evidence type="ECO:0000259" key="1">
    <source>
        <dbReference type="SMART" id="SM00343"/>
    </source>
</evidence>
<dbReference type="InterPro" id="IPR054722">
    <property type="entry name" value="PolX-like_BBD"/>
</dbReference>
<dbReference type="Gene3D" id="4.10.60.10">
    <property type="entry name" value="Zinc finger, CCHC-type"/>
    <property type="match status" value="1"/>
</dbReference>
<dbReference type="GO" id="GO:0003676">
    <property type="term" value="F:nucleic acid binding"/>
    <property type="evidence" value="ECO:0007669"/>
    <property type="project" value="InterPro"/>
</dbReference>
<dbReference type="SMART" id="SM00343">
    <property type="entry name" value="ZnF_C2HC"/>
    <property type="match status" value="2"/>
</dbReference>
<dbReference type="AlphaFoldDB" id="A0A2P6PCR8"/>
<dbReference type="GO" id="GO:0008270">
    <property type="term" value="F:zinc ion binding"/>
    <property type="evidence" value="ECO:0007669"/>
    <property type="project" value="InterPro"/>
</dbReference>
<gene>
    <name evidence="2" type="ORF">RchiOBHm_Chr7g0220151</name>
</gene>
<comment type="caution">
    <text evidence="2">The sequence shown here is derived from an EMBL/GenBank/DDBJ whole genome shotgun (WGS) entry which is preliminary data.</text>
</comment>
<name>A0A2P6PCR8_ROSCH</name>
<proteinExistence type="predicted"/>
<dbReference type="Gramene" id="PRQ19705">
    <property type="protein sequence ID" value="PRQ19705"/>
    <property type="gene ID" value="RchiOBHm_Chr7g0220151"/>
</dbReference>
<accession>A0A2P6PCR8</accession>
<sequence>MQGYTNGYNGFRPRIVCQICEKPGHSAQTCWHLGKIQGYGSSSSVPECQLCGLTGHTAAHCDQRESFASLQGQHTAMTSFVQHNSSAPNHKVWITDSGASSHMTSDIHTLNNVTSYTDGDQVQVGNGAGLSIKHIGDGLFF</sequence>
<dbReference type="InterPro" id="IPR001878">
    <property type="entry name" value="Znf_CCHC"/>
</dbReference>
<dbReference type="Pfam" id="PF22936">
    <property type="entry name" value="Pol_BBD"/>
    <property type="match status" value="1"/>
</dbReference>
<organism evidence="2 3">
    <name type="scientific">Rosa chinensis</name>
    <name type="common">China rose</name>
    <dbReference type="NCBI Taxonomy" id="74649"/>
    <lineage>
        <taxon>Eukaryota</taxon>
        <taxon>Viridiplantae</taxon>
        <taxon>Streptophyta</taxon>
        <taxon>Embryophyta</taxon>
        <taxon>Tracheophyta</taxon>
        <taxon>Spermatophyta</taxon>
        <taxon>Magnoliopsida</taxon>
        <taxon>eudicotyledons</taxon>
        <taxon>Gunneridae</taxon>
        <taxon>Pentapetalae</taxon>
        <taxon>rosids</taxon>
        <taxon>fabids</taxon>
        <taxon>Rosales</taxon>
        <taxon>Rosaceae</taxon>
        <taxon>Rosoideae</taxon>
        <taxon>Rosoideae incertae sedis</taxon>
        <taxon>Rosa</taxon>
    </lineage>
</organism>
<dbReference type="OMA" id="CDQRESF"/>
<dbReference type="SUPFAM" id="SSF57756">
    <property type="entry name" value="Retrovirus zinc finger-like domains"/>
    <property type="match status" value="1"/>
</dbReference>
<reference evidence="2 3" key="1">
    <citation type="journal article" date="2018" name="Nat. Genet.">
        <title>The Rosa genome provides new insights in the design of modern roses.</title>
        <authorList>
            <person name="Bendahmane M."/>
        </authorList>
    </citation>
    <scope>NUCLEOTIDE SEQUENCE [LARGE SCALE GENOMIC DNA]</scope>
    <source>
        <strain evidence="3">cv. Old Blush</strain>
    </source>
</reference>
<dbReference type="EMBL" id="PDCK01000045">
    <property type="protein sequence ID" value="PRQ19705.1"/>
    <property type="molecule type" value="Genomic_DNA"/>
</dbReference>
<feature type="domain" description="CCHC-type" evidence="1">
    <location>
        <begin position="47"/>
        <end position="63"/>
    </location>
</feature>